<organism evidence="2 3">
    <name type="scientific">Desulfosporosinus acidiphilus (strain DSM 22704 / JCM 16185 / SJ4)</name>
    <dbReference type="NCBI Taxonomy" id="646529"/>
    <lineage>
        <taxon>Bacteria</taxon>
        <taxon>Bacillati</taxon>
        <taxon>Bacillota</taxon>
        <taxon>Clostridia</taxon>
        <taxon>Eubacteriales</taxon>
        <taxon>Desulfitobacteriaceae</taxon>
        <taxon>Desulfosporosinus</taxon>
    </lineage>
</organism>
<dbReference type="HOGENOM" id="CLU_3098075_0_0_9"/>
<dbReference type="AlphaFoldDB" id="I4D3P0"/>
<name>I4D3P0_DESAJ</name>
<reference evidence="2 3" key="1">
    <citation type="journal article" date="2012" name="J. Bacteriol.">
        <title>Complete genome sequences of Desulfosporosinus orientis DSM765T, Desulfosporosinus youngiae DSM17734T, Desulfosporosinus meridiei DSM13257T, and Desulfosporosinus acidiphilus DSM22704T.</title>
        <authorList>
            <person name="Pester M."/>
            <person name="Brambilla E."/>
            <person name="Alazard D."/>
            <person name="Rattei T."/>
            <person name="Weinmaier T."/>
            <person name="Han J."/>
            <person name="Lucas S."/>
            <person name="Lapidus A."/>
            <person name="Cheng J.F."/>
            <person name="Goodwin L."/>
            <person name="Pitluck S."/>
            <person name="Peters L."/>
            <person name="Ovchinnikova G."/>
            <person name="Teshima H."/>
            <person name="Detter J.C."/>
            <person name="Han C.S."/>
            <person name="Tapia R."/>
            <person name="Land M.L."/>
            <person name="Hauser L."/>
            <person name="Kyrpides N.C."/>
            <person name="Ivanova N.N."/>
            <person name="Pagani I."/>
            <person name="Huntmann M."/>
            <person name="Wei C.L."/>
            <person name="Davenport K.W."/>
            <person name="Daligault H."/>
            <person name="Chain P.S."/>
            <person name="Chen A."/>
            <person name="Mavromatis K."/>
            <person name="Markowitz V."/>
            <person name="Szeto E."/>
            <person name="Mikhailova N."/>
            <person name="Pati A."/>
            <person name="Wagner M."/>
            <person name="Woyke T."/>
            <person name="Ollivier B."/>
            <person name="Klenk H.P."/>
            <person name="Spring S."/>
            <person name="Loy A."/>
        </authorList>
    </citation>
    <scope>NUCLEOTIDE SEQUENCE [LARGE SCALE GENOMIC DNA]</scope>
    <source>
        <strain evidence="3">DSM 22704 / JCM 16185 / SJ4</strain>
    </source>
</reference>
<feature type="signal peptide" evidence="1">
    <location>
        <begin position="1"/>
        <end position="21"/>
    </location>
</feature>
<feature type="chain" id="PRO_5003687803" evidence="1">
    <location>
        <begin position="22"/>
        <end position="51"/>
    </location>
</feature>
<dbReference type="STRING" id="646529.Desaci_1391"/>
<evidence type="ECO:0000313" key="2">
    <source>
        <dbReference type="EMBL" id="AFM40414.1"/>
    </source>
</evidence>
<accession>I4D3P0</accession>
<protein>
    <submittedName>
        <fullName evidence="2">Uncharacterized protein</fullName>
    </submittedName>
</protein>
<dbReference type="Proteomes" id="UP000002892">
    <property type="component" value="Chromosome"/>
</dbReference>
<keyword evidence="1" id="KW-0732">Signal</keyword>
<sequence length="51" mass="5710">MKKVLLCILSCSCLILTLQFAPNLNTHKSGYSQTTLTQNTIYRPNIDPIQA</sequence>
<evidence type="ECO:0000256" key="1">
    <source>
        <dbReference type="SAM" id="SignalP"/>
    </source>
</evidence>
<gene>
    <name evidence="2" type="ordered locus">Desaci_1391</name>
</gene>
<dbReference type="EMBL" id="CP003639">
    <property type="protein sequence ID" value="AFM40414.1"/>
    <property type="molecule type" value="Genomic_DNA"/>
</dbReference>
<dbReference type="KEGG" id="dai:Desaci_1391"/>
<evidence type="ECO:0000313" key="3">
    <source>
        <dbReference type="Proteomes" id="UP000002892"/>
    </source>
</evidence>
<proteinExistence type="predicted"/>
<keyword evidence="3" id="KW-1185">Reference proteome</keyword>